<dbReference type="Gene3D" id="2.60.40.10">
    <property type="entry name" value="Immunoglobulins"/>
    <property type="match status" value="4"/>
</dbReference>
<dbReference type="OrthoDB" id="6070751at2759"/>
<sequence>MDEVGELPGGETRRSSSASEGFTRPDPDDEERWKKLPKKKAKSSCCKCRRLPHFIVFLSDRTVEAGKNVRLSCAVGGPELSVKWFKDGRQLERDNTHRIINNNNILALDIINTTILDSGEYQCVIANMNDEVTSSCYVTIYEVFKDEPAPPSFRLVKEYYHLRDDELTIEVHVHGVPRPVVTWWRGAFEIKPNVKFTKLEEAHGVFKLLIYKPNNKDNGVYTCKAINSSGEAQITHAVEVAKNRHFHVHGIFHARDRIQKDKELKAKAAMEDALKSKGESDKRRAERAPRASPEPLVPVKQKLKFATHCVIEWLWKAPRCLQINCQKRCPEIETSCYFKVYAAQAEGDEHEPIFALPLRDVYHSSQNDLILDTKIRGNPRPKITWIKDQLPVVLDDRIVQIEHLDGICELIINKPTANDSGNYTCVAQNKLGTQETSHSVVVDVNQGSRRSSVLSGAMSDSDAGSRRGGAGAGGDKAGRPPKSKKKDDEGDVSYERRSRLPDPSPKQQLYFTTYLSNCYVAVGSKVKLQAVIDGPNPAMKWTKDDQGLQYGPRLRI</sequence>
<evidence type="ECO:0000313" key="7">
    <source>
        <dbReference type="Proteomes" id="UP000299102"/>
    </source>
</evidence>
<dbReference type="PROSITE" id="PS50835">
    <property type="entry name" value="IG_LIKE"/>
    <property type="match status" value="3"/>
</dbReference>
<dbReference type="InterPro" id="IPR007110">
    <property type="entry name" value="Ig-like_dom"/>
</dbReference>
<dbReference type="Pfam" id="PF07679">
    <property type="entry name" value="I-set"/>
    <property type="match status" value="3"/>
</dbReference>
<accession>A0A4C1TCE4</accession>
<evidence type="ECO:0000256" key="1">
    <source>
        <dbReference type="ARBA" id="ARBA00022433"/>
    </source>
</evidence>
<feature type="compositionally biased region" description="Basic and acidic residues" evidence="4">
    <location>
        <begin position="23"/>
        <end position="34"/>
    </location>
</feature>
<dbReference type="InterPro" id="IPR013098">
    <property type="entry name" value="Ig_I-set"/>
</dbReference>
<evidence type="ECO:0000256" key="3">
    <source>
        <dbReference type="ARBA" id="ARBA00023179"/>
    </source>
</evidence>
<dbReference type="InterPro" id="IPR003599">
    <property type="entry name" value="Ig_sub"/>
</dbReference>
<dbReference type="GO" id="GO:0032982">
    <property type="term" value="C:myosin filament"/>
    <property type="evidence" value="ECO:0007669"/>
    <property type="project" value="UniProtKB-KW"/>
</dbReference>
<dbReference type="GO" id="GO:0007155">
    <property type="term" value="P:cell adhesion"/>
    <property type="evidence" value="ECO:0007669"/>
    <property type="project" value="UniProtKB-KW"/>
</dbReference>
<feature type="domain" description="Ig-like" evidence="5">
    <location>
        <begin position="52"/>
        <end position="139"/>
    </location>
</feature>
<feature type="region of interest" description="Disordered" evidence="4">
    <location>
        <begin position="269"/>
        <end position="293"/>
    </location>
</feature>
<comment type="caution">
    <text evidence="6">The sequence shown here is derived from an EMBL/GenBank/DDBJ whole genome shotgun (WGS) entry which is preliminary data.</text>
</comment>
<gene>
    <name evidence="6" type="primary">TTN</name>
    <name evidence="6" type="ORF">EVAR_73336_1</name>
</gene>
<dbReference type="Proteomes" id="UP000299102">
    <property type="component" value="Unassembled WGS sequence"/>
</dbReference>
<keyword evidence="1" id="KW-0787">Thick filament</keyword>
<feature type="region of interest" description="Disordered" evidence="4">
    <location>
        <begin position="444"/>
        <end position="506"/>
    </location>
</feature>
<dbReference type="SMART" id="SM00408">
    <property type="entry name" value="IGc2"/>
    <property type="match status" value="3"/>
</dbReference>
<feature type="compositionally biased region" description="Polar residues" evidence="4">
    <location>
        <begin position="444"/>
        <end position="454"/>
    </location>
</feature>
<keyword evidence="3" id="KW-0514">Muscle protein</keyword>
<dbReference type="STRING" id="151549.A0A4C1TCE4"/>
<feature type="region of interest" description="Disordered" evidence="4">
    <location>
        <begin position="1"/>
        <end position="34"/>
    </location>
</feature>
<dbReference type="PANTHER" id="PTHR47633:SF15">
    <property type="entry name" value="IG-LIKE DOMAIN-CONTAINING PROTEIN"/>
    <property type="match status" value="1"/>
</dbReference>
<name>A0A4C1TCE4_EUMVA</name>
<keyword evidence="7" id="KW-1185">Reference proteome</keyword>
<dbReference type="EMBL" id="BGZK01004963">
    <property type="protein sequence ID" value="GBP11846.1"/>
    <property type="molecule type" value="Genomic_DNA"/>
</dbReference>
<feature type="compositionally biased region" description="Basic and acidic residues" evidence="4">
    <location>
        <begin position="485"/>
        <end position="500"/>
    </location>
</feature>
<feature type="compositionally biased region" description="Basic and acidic residues" evidence="4">
    <location>
        <begin position="269"/>
        <end position="289"/>
    </location>
</feature>
<dbReference type="FunFam" id="2.60.40.10:FF:000557">
    <property type="entry name" value="Myosin binding protein Ha"/>
    <property type="match status" value="3"/>
</dbReference>
<dbReference type="AlphaFoldDB" id="A0A4C1TCE4"/>
<evidence type="ECO:0000313" key="6">
    <source>
        <dbReference type="EMBL" id="GBP11846.1"/>
    </source>
</evidence>
<proteinExistence type="predicted"/>
<reference evidence="6 7" key="1">
    <citation type="journal article" date="2019" name="Commun. Biol.">
        <title>The bagworm genome reveals a unique fibroin gene that provides high tensile strength.</title>
        <authorList>
            <person name="Kono N."/>
            <person name="Nakamura H."/>
            <person name="Ohtoshi R."/>
            <person name="Tomita M."/>
            <person name="Numata K."/>
            <person name="Arakawa K."/>
        </authorList>
    </citation>
    <scope>NUCLEOTIDE SEQUENCE [LARGE SCALE GENOMIC DNA]</scope>
</reference>
<dbReference type="InterPro" id="IPR003598">
    <property type="entry name" value="Ig_sub2"/>
</dbReference>
<dbReference type="PANTHER" id="PTHR47633">
    <property type="entry name" value="IMMUNOGLOBULIN"/>
    <property type="match status" value="1"/>
</dbReference>
<protein>
    <submittedName>
        <fullName evidence="6">Titin</fullName>
    </submittedName>
</protein>
<evidence type="ECO:0000256" key="4">
    <source>
        <dbReference type="SAM" id="MobiDB-lite"/>
    </source>
</evidence>
<dbReference type="InterPro" id="IPR013783">
    <property type="entry name" value="Ig-like_fold"/>
</dbReference>
<organism evidence="6 7">
    <name type="scientific">Eumeta variegata</name>
    <name type="common">Bagworm moth</name>
    <name type="synonym">Eumeta japonica</name>
    <dbReference type="NCBI Taxonomy" id="151549"/>
    <lineage>
        <taxon>Eukaryota</taxon>
        <taxon>Metazoa</taxon>
        <taxon>Ecdysozoa</taxon>
        <taxon>Arthropoda</taxon>
        <taxon>Hexapoda</taxon>
        <taxon>Insecta</taxon>
        <taxon>Pterygota</taxon>
        <taxon>Neoptera</taxon>
        <taxon>Endopterygota</taxon>
        <taxon>Lepidoptera</taxon>
        <taxon>Glossata</taxon>
        <taxon>Ditrysia</taxon>
        <taxon>Tineoidea</taxon>
        <taxon>Psychidae</taxon>
        <taxon>Oiketicinae</taxon>
        <taxon>Eumeta</taxon>
    </lineage>
</organism>
<feature type="compositionally biased region" description="Gly residues" evidence="4">
    <location>
        <begin position="466"/>
        <end position="475"/>
    </location>
</feature>
<feature type="domain" description="Ig-like" evidence="5">
    <location>
        <begin position="151"/>
        <end position="235"/>
    </location>
</feature>
<evidence type="ECO:0000256" key="2">
    <source>
        <dbReference type="ARBA" id="ARBA00022889"/>
    </source>
</evidence>
<dbReference type="InterPro" id="IPR036179">
    <property type="entry name" value="Ig-like_dom_sf"/>
</dbReference>
<keyword evidence="2" id="KW-0130">Cell adhesion</keyword>
<dbReference type="SMART" id="SM00409">
    <property type="entry name" value="IG"/>
    <property type="match status" value="3"/>
</dbReference>
<feature type="domain" description="Ig-like" evidence="5">
    <location>
        <begin position="352"/>
        <end position="441"/>
    </location>
</feature>
<dbReference type="SUPFAM" id="SSF48726">
    <property type="entry name" value="Immunoglobulin"/>
    <property type="match status" value="4"/>
</dbReference>
<evidence type="ECO:0000259" key="5">
    <source>
        <dbReference type="PROSITE" id="PS50835"/>
    </source>
</evidence>